<keyword evidence="2" id="KW-0808">Transferase</keyword>
<gene>
    <name evidence="2" type="ordered locus">Sthe_1706</name>
</gene>
<dbReference type="CDD" id="cd03794">
    <property type="entry name" value="GT4_WbuB-like"/>
    <property type="match status" value="1"/>
</dbReference>
<dbReference type="Pfam" id="PF13579">
    <property type="entry name" value="Glyco_trans_4_4"/>
    <property type="match status" value="1"/>
</dbReference>
<evidence type="ECO:0000313" key="3">
    <source>
        <dbReference type="Proteomes" id="UP000002027"/>
    </source>
</evidence>
<dbReference type="EMBL" id="CP001823">
    <property type="protein sequence ID" value="ACZ39140.1"/>
    <property type="molecule type" value="Genomic_DNA"/>
</dbReference>
<dbReference type="eggNOG" id="COG0438">
    <property type="taxonomic scope" value="Bacteria"/>
</dbReference>
<dbReference type="RefSeq" id="WP_012872187.1">
    <property type="nucleotide sequence ID" value="NC_013523.1"/>
</dbReference>
<dbReference type="GO" id="GO:0016757">
    <property type="term" value="F:glycosyltransferase activity"/>
    <property type="evidence" value="ECO:0007669"/>
    <property type="project" value="TreeGrafter"/>
</dbReference>
<dbReference type="InParanoid" id="D1C4H3"/>
<reference evidence="2 3" key="2">
    <citation type="journal article" date="2010" name="Stand. Genomic Sci.">
        <title>Complete genome sequence of Desulfohalobium retbaense type strain (HR(100)).</title>
        <authorList>
            <person name="Spring S."/>
            <person name="Nolan M."/>
            <person name="Lapidus A."/>
            <person name="Glavina Del Rio T."/>
            <person name="Copeland A."/>
            <person name="Tice H."/>
            <person name="Cheng J.F."/>
            <person name="Lucas S."/>
            <person name="Land M."/>
            <person name="Chen F."/>
            <person name="Bruce D."/>
            <person name="Goodwin L."/>
            <person name="Pitluck S."/>
            <person name="Ivanova N."/>
            <person name="Mavromatis K."/>
            <person name="Mikhailova N."/>
            <person name="Pati A."/>
            <person name="Chen A."/>
            <person name="Palaniappan K."/>
            <person name="Hauser L."/>
            <person name="Chang Y.J."/>
            <person name="Jeffries C.D."/>
            <person name="Munk C."/>
            <person name="Kiss H."/>
            <person name="Chain P."/>
            <person name="Han C."/>
            <person name="Brettin T."/>
            <person name="Detter J.C."/>
            <person name="Schuler E."/>
            <person name="Goker M."/>
            <person name="Rohde M."/>
            <person name="Bristow J."/>
            <person name="Eisen J.A."/>
            <person name="Markowitz V."/>
            <person name="Hugenholtz P."/>
            <person name="Kyrpides N.C."/>
            <person name="Klenk H.P."/>
        </authorList>
    </citation>
    <scope>NUCLEOTIDE SEQUENCE [LARGE SCALE GENOMIC DNA]</scope>
    <source>
        <strain evidence="3">ATCC 49802 / DSM 20745 / S 6022</strain>
    </source>
</reference>
<dbReference type="KEGG" id="sti:Sthe_1706"/>
<feature type="domain" description="Glycosyltransferase subfamily 4-like N-terminal" evidence="1">
    <location>
        <begin position="24"/>
        <end position="184"/>
    </location>
</feature>
<accession>D1C4H3</accession>
<protein>
    <submittedName>
        <fullName evidence="2">Glycosyl transferase group 1</fullName>
    </submittedName>
</protein>
<dbReference type="PANTHER" id="PTHR12526">
    <property type="entry name" value="GLYCOSYLTRANSFERASE"/>
    <property type="match status" value="1"/>
</dbReference>
<dbReference type="InterPro" id="IPR028098">
    <property type="entry name" value="Glyco_trans_4-like_N"/>
</dbReference>
<evidence type="ECO:0000313" key="2">
    <source>
        <dbReference type="EMBL" id="ACZ39140.1"/>
    </source>
</evidence>
<dbReference type="SUPFAM" id="SSF53756">
    <property type="entry name" value="UDP-Glycosyltransferase/glycogen phosphorylase"/>
    <property type="match status" value="1"/>
</dbReference>
<evidence type="ECO:0000259" key="1">
    <source>
        <dbReference type="Pfam" id="PF13579"/>
    </source>
</evidence>
<name>D1C4H3_SPHTD</name>
<dbReference type="Pfam" id="PF13692">
    <property type="entry name" value="Glyco_trans_1_4"/>
    <property type="match status" value="1"/>
</dbReference>
<proteinExistence type="predicted"/>
<dbReference type="HOGENOM" id="CLU_009583_2_5_0"/>
<dbReference type="STRING" id="479434.Sthe_1706"/>
<dbReference type="AlphaFoldDB" id="D1C4H3"/>
<dbReference type="PANTHER" id="PTHR12526:SF600">
    <property type="entry name" value="GLYCOSYL TRANSFERASE GROUP 1"/>
    <property type="match status" value="1"/>
</dbReference>
<sequence>MTPEPNRVLMLGTFGFRPKATLRARALGIAQVLVARGWWAAIGTTPWDYPDDAGKQWEEDGVELRTTRTTHPLLWPLAVREMLGWARADRPGLIHVFKPKGFGDLAGRRLRRSLPVVIDMDDWEGDGGWNDTGLYGPVERRLFDWQERTWPRQAAALTVASRILERRARDLGAPPERVFYVPNGLTAARFAQLAPDEDAVARARASLPGDGPRILLYTRFVEFNPVALVTVLARVREVHPTATLVIAGASADGRPEEILDQAAKEAGIGSAITRLGWVQATDIGAIAAACDVAVHPFDDTPLNRAKSSVKLLELMATGTAVVTTHVGENAQVIRDGATGALVPPGDPGALAAAVSVLLSHPERRRQIGQAARAFIGAELLWDRLVERVLEAYAVALDAGSTRT</sequence>
<dbReference type="CAZy" id="GT4">
    <property type="family name" value="Glycosyltransferase Family 4"/>
</dbReference>
<organism evidence="2 3">
    <name type="scientific">Sphaerobacter thermophilus (strain ATCC 49802 / DSM 20745 / KCCM 41009 / NCIMB 13125 / S 6022)</name>
    <dbReference type="NCBI Taxonomy" id="479434"/>
    <lineage>
        <taxon>Bacteria</taxon>
        <taxon>Pseudomonadati</taxon>
        <taxon>Thermomicrobiota</taxon>
        <taxon>Thermomicrobia</taxon>
        <taxon>Sphaerobacterales</taxon>
        <taxon>Sphaerobacterineae</taxon>
        <taxon>Sphaerobacteraceae</taxon>
        <taxon>Sphaerobacter</taxon>
    </lineage>
</organism>
<reference evidence="3" key="1">
    <citation type="submission" date="2009-11" db="EMBL/GenBank/DDBJ databases">
        <title>The complete chromosome 1 of Sphaerobacter thermophilus DSM 20745.</title>
        <authorList>
            <person name="Lucas S."/>
            <person name="Copeland A."/>
            <person name="Lapidus A."/>
            <person name="Glavina del Rio T."/>
            <person name="Dalin E."/>
            <person name="Tice H."/>
            <person name="Bruce D."/>
            <person name="Goodwin L."/>
            <person name="Pitluck S."/>
            <person name="Kyrpides N."/>
            <person name="Mavromatis K."/>
            <person name="Ivanova N."/>
            <person name="Mikhailova N."/>
            <person name="LaButti K.M."/>
            <person name="Clum A."/>
            <person name="Sun H.I."/>
            <person name="Brettin T."/>
            <person name="Detter J.C."/>
            <person name="Han C."/>
            <person name="Larimer F."/>
            <person name="Land M."/>
            <person name="Hauser L."/>
            <person name="Markowitz V."/>
            <person name="Cheng J.F."/>
            <person name="Hugenholtz P."/>
            <person name="Woyke T."/>
            <person name="Wu D."/>
            <person name="Steenblock K."/>
            <person name="Schneider S."/>
            <person name="Pukall R."/>
            <person name="Goeker M."/>
            <person name="Klenk H.P."/>
            <person name="Eisen J.A."/>
        </authorList>
    </citation>
    <scope>NUCLEOTIDE SEQUENCE [LARGE SCALE GENOMIC DNA]</scope>
    <source>
        <strain evidence="3">ATCC 49802 / DSM 20745 / S 6022</strain>
    </source>
</reference>
<keyword evidence="3" id="KW-1185">Reference proteome</keyword>
<dbReference type="Proteomes" id="UP000002027">
    <property type="component" value="Chromosome 1"/>
</dbReference>
<dbReference type="Gene3D" id="3.40.50.2000">
    <property type="entry name" value="Glycogen Phosphorylase B"/>
    <property type="match status" value="2"/>
</dbReference>